<evidence type="ECO:0000313" key="1">
    <source>
        <dbReference type="EMBL" id="KAF9471855.1"/>
    </source>
</evidence>
<sequence>LAFVTTYLINRHPKRPRYGYALQTSPKPFRARNESHTLEVLLTQIINQRVNLMSSIEQPNTYTNVDAQTASYLPCILINAISQPTVTFRKNQRSETQRIVPRSCMHLDDERETLETSNVQRPTASQGHSFVTAIQHCSPQTRH</sequence>
<protein>
    <submittedName>
        <fullName evidence="1">Uncharacterized protein</fullName>
    </submittedName>
</protein>
<accession>A0A9P5YNI3</accession>
<organism evidence="1 2">
    <name type="scientific">Pholiota conissans</name>
    <dbReference type="NCBI Taxonomy" id="109636"/>
    <lineage>
        <taxon>Eukaryota</taxon>
        <taxon>Fungi</taxon>
        <taxon>Dikarya</taxon>
        <taxon>Basidiomycota</taxon>
        <taxon>Agaricomycotina</taxon>
        <taxon>Agaricomycetes</taxon>
        <taxon>Agaricomycetidae</taxon>
        <taxon>Agaricales</taxon>
        <taxon>Agaricineae</taxon>
        <taxon>Strophariaceae</taxon>
        <taxon>Pholiota</taxon>
    </lineage>
</organism>
<feature type="non-terminal residue" evidence="1">
    <location>
        <position position="1"/>
    </location>
</feature>
<gene>
    <name evidence="1" type="ORF">BDN70DRAFT_887666</name>
</gene>
<reference evidence="1" key="1">
    <citation type="submission" date="2020-11" db="EMBL/GenBank/DDBJ databases">
        <authorList>
            <consortium name="DOE Joint Genome Institute"/>
            <person name="Ahrendt S."/>
            <person name="Riley R."/>
            <person name="Andreopoulos W."/>
            <person name="Labutti K."/>
            <person name="Pangilinan J."/>
            <person name="Ruiz-Duenas F.J."/>
            <person name="Barrasa J.M."/>
            <person name="Sanchez-Garcia M."/>
            <person name="Camarero S."/>
            <person name="Miyauchi S."/>
            <person name="Serrano A."/>
            <person name="Linde D."/>
            <person name="Babiker R."/>
            <person name="Drula E."/>
            <person name="Ayuso-Fernandez I."/>
            <person name="Pacheco R."/>
            <person name="Padilla G."/>
            <person name="Ferreira P."/>
            <person name="Barriuso J."/>
            <person name="Kellner H."/>
            <person name="Castanera R."/>
            <person name="Alfaro M."/>
            <person name="Ramirez L."/>
            <person name="Pisabarro A.G."/>
            <person name="Kuo A."/>
            <person name="Tritt A."/>
            <person name="Lipzen A."/>
            <person name="He G."/>
            <person name="Yan M."/>
            <person name="Ng V."/>
            <person name="Cullen D."/>
            <person name="Martin F."/>
            <person name="Rosso M.-N."/>
            <person name="Henrissat B."/>
            <person name="Hibbett D."/>
            <person name="Martinez A.T."/>
            <person name="Grigoriev I.V."/>
        </authorList>
    </citation>
    <scope>NUCLEOTIDE SEQUENCE</scope>
    <source>
        <strain evidence="1">CIRM-BRFM 674</strain>
    </source>
</reference>
<keyword evidence="2" id="KW-1185">Reference proteome</keyword>
<comment type="caution">
    <text evidence="1">The sequence shown here is derived from an EMBL/GenBank/DDBJ whole genome shotgun (WGS) entry which is preliminary data.</text>
</comment>
<name>A0A9P5YNI3_9AGAR</name>
<dbReference type="AlphaFoldDB" id="A0A9P5YNI3"/>
<dbReference type="Proteomes" id="UP000807469">
    <property type="component" value="Unassembled WGS sequence"/>
</dbReference>
<proteinExistence type="predicted"/>
<dbReference type="EMBL" id="MU155613">
    <property type="protein sequence ID" value="KAF9471855.1"/>
    <property type="molecule type" value="Genomic_DNA"/>
</dbReference>
<evidence type="ECO:0000313" key="2">
    <source>
        <dbReference type="Proteomes" id="UP000807469"/>
    </source>
</evidence>